<feature type="transmembrane region" description="Helical" evidence="6">
    <location>
        <begin position="271"/>
        <end position="289"/>
    </location>
</feature>
<feature type="transmembrane region" description="Helical" evidence="6">
    <location>
        <begin position="200"/>
        <end position="218"/>
    </location>
</feature>
<organism evidence="8 9">
    <name type="scientific">Amanita muscaria (strain Koide BX008)</name>
    <dbReference type="NCBI Taxonomy" id="946122"/>
    <lineage>
        <taxon>Eukaryota</taxon>
        <taxon>Fungi</taxon>
        <taxon>Dikarya</taxon>
        <taxon>Basidiomycota</taxon>
        <taxon>Agaricomycotina</taxon>
        <taxon>Agaricomycetes</taxon>
        <taxon>Agaricomycetidae</taxon>
        <taxon>Agaricales</taxon>
        <taxon>Pluteineae</taxon>
        <taxon>Amanitaceae</taxon>
        <taxon>Amanita</taxon>
    </lineage>
</organism>
<keyword evidence="4 6" id="KW-1133">Transmembrane helix</keyword>
<dbReference type="STRING" id="946122.A0A0C2WU92"/>
<feature type="transmembrane region" description="Helical" evidence="6">
    <location>
        <begin position="96"/>
        <end position="114"/>
    </location>
</feature>
<dbReference type="OrthoDB" id="442680at2759"/>
<comment type="similarity">
    <text evidence="2 6">Belongs to the GDT1 family.</text>
</comment>
<dbReference type="GO" id="GO:0005384">
    <property type="term" value="F:manganese ion transmembrane transporter activity"/>
    <property type="evidence" value="ECO:0007669"/>
    <property type="project" value="TreeGrafter"/>
</dbReference>
<dbReference type="FunCoup" id="A0A0C2WU92">
    <property type="interactions" value="447"/>
</dbReference>
<dbReference type="GO" id="GO:0000329">
    <property type="term" value="C:fungal-type vacuole membrane"/>
    <property type="evidence" value="ECO:0007669"/>
    <property type="project" value="TreeGrafter"/>
</dbReference>
<dbReference type="AlphaFoldDB" id="A0A0C2WU92"/>
<dbReference type="PANTHER" id="PTHR12608">
    <property type="entry name" value="TRANSMEMBRANE PROTEIN HTP-1 RELATED"/>
    <property type="match status" value="1"/>
</dbReference>
<feature type="transmembrane region" description="Helical" evidence="6">
    <location>
        <begin position="238"/>
        <end position="259"/>
    </location>
</feature>
<dbReference type="InParanoid" id="A0A0C2WU92"/>
<dbReference type="Pfam" id="PF01169">
    <property type="entry name" value="GDT1"/>
    <property type="match status" value="2"/>
</dbReference>
<keyword evidence="7" id="KW-0175">Coiled coil</keyword>
<keyword evidence="3 6" id="KW-0812">Transmembrane</keyword>
<dbReference type="GO" id="GO:0005794">
    <property type="term" value="C:Golgi apparatus"/>
    <property type="evidence" value="ECO:0007669"/>
    <property type="project" value="TreeGrafter"/>
</dbReference>
<dbReference type="GO" id="GO:0032472">
    <property type="term" value="P:Golgi calcium ion transport"/>
    <property type="evidence" value="ECO:0007669"/>
    <property type="project" value="TreeGrafter"/>
</dbReference>
<evidence type="ECO:0000313" key="9">
    <source>
        <dbReference type="Proteomes" id="UP000054549"/>
    </source>
</evidence>
<dbReference type="GO" id="GO:0015085">
    <property type="term" value="F:calcium ion transmembrane transporter activity"/>
    <property type="evidence" value="ECO:0007669"/>
    <property type="project" value="TreeGrafter"/>
</dbReference>
<evidence type="ECO:0000256" key="2">
    <source>
        <dbReference type="ARBA" id="ARBA00009190"/>
    </source>
</evidence>
<sequence>MDLQNTASLGLPSSTPSLIPPKEFTNINALLHGLIQPFTMIIVSEIGDKTFLITAILAMRHPRLTVFLGAFSSLLLMSVLSAEMGHFLPNLVPKSLTQFLAALLFLVFGLKMWIEARSMKSDKVMEEMKEAEEEIEEDEAGAELQSGGGGGAIPLRSMEEGQATLTSLEEKDEDVVQARTHSPHAHKKAKTSWREGARNFCNLFFGPVFVQAFVLTFLGEWGDRSQFATIMLGAAHNVYIVAIGTIMGHSCCTLLAVMGGQYVSTKLSVKHITYGGSFLFILFSLMYFYQALSMDPDSVDISIPISVDEH</sequence>
<comment type="subcellular location">
    <subcellularLocation>
        <location evidence="1 6">Membrane</location>
        <topology evidence="1 6">Multi-pass membrane protein</topology>
    </subcellularLocation>
</comment>
<proteinExistence type="inferred from homology"/>
<name>A0A0C2WU92_AMAMK</name>
<evidence type="ECO:0000256" key="6">
    <source>
        <dbReference type="RuleBase" id="RU365102"/>
    </source>
</evidence>
<gene>
    <name evidence="8" type="ORF">M378DRAFT_125820</name>
</gene>
<protein>
    <recommendedName>
        <fullName evidence="6">GDT1 family protein</fullName>
    </recommendedName>
</protein>
<feature type="transmembrane region" description="Helical" evidence="6">
    <location>
        <begin position="64"/>
        <end position="84"/>
    </location>
</feature>
<evidence type="ECO:0000313" key="8">
    <source>
        <dbReference type="EMBL" id="KIL65342.1"/>
    </source>
</evidence>
<dbReference type="GO" id="GO:0032468">
    <property type="term" value="P:Golgi calcium ion homeostasis"/>
    <property type="evidence" value="ECO:0007669"/>
    <property type="project" value="TreeGrafter"/>
</dbReference>
<dbReference type="PANTHER" id="PTHR12608:SF1">
    <property type="entry name" value="TRANSMEMBRANE PROTEIN 165"/>
    <property type="match status" value="1"/>
</dbReference>
<accession>A0A0C2WU92</accession>
<evidence type="ECO:0000256" key="4">
    <source>
        <dbReference type="ARBA" id="ARBA00022989"/>
    </source>
</evidence>
<reference evidence="8 9" key="1">
    <citation type="submission" date="2014-04" db="EMBL/GenBank/DDBJ databases">
        <title>Evolutionary Origins and Diversification of the Mycorrhizal Mutualists.</title>
        <authorList>
            <consortium name="DOE Joint Genome Institute"/>
            <consortium name="Mycorrhizal Genomics Consortium"/>
            <person name="Kohler A."/>
            <person name="Kuo A."/>
            <person name="Nagy L.G."/>
            <person name="Floudas D."/>
            <person name="Copeland A."/>
            <person name="Barry K.W."/>
            <person name="Cichocki N."/>
            <person name="Veneault-Fourrey C."/>
            <person name="LaButti K."/>
            <person name="Lindquist E.A."/>
            <person name="Lipzen A."/>
            <person name="Lundell T."/>
            <person name="Morin E."/>
            <person name="Murat C."/>
            <person name="Riley R."/>
            <person name="Ohm R."/>
            <person name="Sun H."/>
            <person name="Tunlid A."/>
            <person name="Henrissat B."/>
            <person name="Grigoriev I.V."/>
            <person name="Hibbett D.S."/>
            <person name="Martin F."/>
        </authorList>
    </citation>
    <scope>NUCLEOTIDE SEQUENCE [LARGE SCALE GENOMIC DNA]</scope>
    <source>
        <strain evidence="8 9">Koide BX008</strain>
    </source>
</reference>
<evidence type="ECO:0000256" key="3">
    <source>
        <dbReference type="ARBA" id="ARBA00022692"/>
    </source>
</evidence>
<dbReference type="Proteomes" id="UP000054549">
    <property type="component" value="Unassembled WGS sequence"/>
</dbReference>
<dbReference type="HOGENOM" id="CLU_040186_0_0_1"/>
<dbReference type="InterPro" id="IPR001727">
    <property type="entry name" value="GDT1-like"/>
</dbReference>
<evidence type="ECO:0000256" key="5">
    <source>
        <dbReference type="ARBA" id="ARBA00023136"/>
    </source>
</evidence>
<keyword evidence="9" id="KW-1185">Reference proteome</keyword>
<evidence type="ECO:0000256" key="7">
    <source>
        <dbReference type="SAM" id="Coils"/>
    </source>
</evidence>
<feature type="coiled-coil region" evidence="7">
    <location>
        <begin position="114"/>
        <end position="145"/>
    </location>
</feature>
<dbReference type="EMBL" id="KN818243">
    <property type="protein sequence ID" value="KIL65342.1"/>
    <property type="molecule type" value="Genomic_DNA"/>
</dbReference>
<evidence type="ECO:0000256" key="1">
    <source>
        <dbReference type="ARBA" id="ARBA00004141"/>
    </source>
</evidence>
<keyword evidence="5 6" id="KW-0472">Membrane</keyword>